<proteinExistence type="inferred from homology"/>
<keyword evidence="2" id="KW-0547">Nucleotide-binding</keyword>
<evidence type="ECO:0000313" key="5">
    <source>
        <dbReference type="EMBL" id="EYB68569.1"/>
    </source>
</evidence>
<evidence type="ECO:0000256" key="2">
    <source>
        <dbReference type="ARBA" id="ARBA00022741"/>
    </source>
</evidence>
<dbReference type="PANTHER" id="PTHR46268">
    <property type="entry name" value="STRESS RESPONSE PROTEIN NHAX"/>
    <property type="match status" value="1"/>
</dbReference>
<protein>
    <recommendedName>
        <fullName evidence="4">UspA domain-containing protein</fullName>
    </recommendedName>
</protein>
<sequence length="156" mass="15944">MSVPTVPLYRRILVATGGAPHSEKAVAHAVALAQHFGAALDIVAVVPLAANGFVSLASGLPGSEALEAQVVQNARMVRQDHLRQVAQAAREQGLEVGEYLIQAAKPAEAILDVAAQTGADLIVLGRRHTSAFSAAMAGSTGDAVSHAAGIDVLIAR</sequence>
<dbReference type="EMBL" id="JHAC01000020">
    <property type="protein sequence ID" value="EYB68569.1"/>
    <property type="molecule type" value="Genomic_DNA"/>
</dbReference>
<dbReference type="AlphaFoldDB" id="A0A016QS44"/>
<dbReference type="STRING" id="1476583.DEIPH_ctg020orf0002"/>
<feature type="domain" description="UspA" evidence="4">
    <location>
        <begin position="9"/>
        <end position="156"/>
    </location>
</feature>
<dbReference type="PATRIC" id="fig|1476583.3.peg.1311"/>
<comment type="caution">
    <text evidence="5">The sequence shown here is derived from an EMBL/GenBank/DDBJ whole genome shotgun (WGS) entry which is preliminary data.</text>
</comment>
<keyword evidence="6" id="KW-1185">Reference proteome</keyword>
<dbReference type="OrthoDB" id="66627at2"/>
<organism evidence="5 6">
    <name type="scientific">Deinococcus phoenicis</name>
    <dbReference type="NCBI Taxonomy" id="1476583"/>
    <lineage>
        <taxon>Bacteria</taxon>
        <taxon>Thermotogati</taxon>
        <taxon>Deinococcota</taxon>
        <taxon>Deinococci</taxon>
        <taxon>Deinococcales</taxon>
        <taxon>Deinococcaceae</taxon>
        <taxon>Deinococcus</taxon>
    </lineage>
</organism>
<dbReference type="Pfam" id="PF00582">
    <property type="entry name" value="Usp"/>
    <property type="match status" value="1"/>
</dbReference>
<reference evidence="5 6" key="1">
    <citation type="submission" date="2014-03" db="EMBL/GenBank/DDBJ databases">
        <title>Draft genome sequence of Deinococcus phoenicis 1P10ME.</title>
        <authorList>
            <person name="Stepanov V.G."/>
            <person name="Vaishampayan P."/>
            <person name="Venkateswaran K."/>
            <person name="Fox G.E."/>
        </authorList>
    </citation>
    <scope>NUCLEOTIDE SEQUENCE [LARGE SCALE GENOMIC DNA]</scope>
    <source>
        <strain evidence="5 6">1P10ME</strain>
    </source>
</reference>
<dbReference type="InterPro" id="IPR006015">
    <property type="entry name" value="Universal_stress_UspA"/>
</dbReference>
<dbReference type="Gene3D" id="3.40.50.620">
    <property type="entry name" value="HUPs"/>
    <property type="match status" value="1"/>
</dbReference>
<dbReference type="CDD" id="cd00293">
    <property type="entry name" value="USP-like"/>
    <property type="match status" value="1"/>
</dbReference>
<dbReference type="Proteomes" id="UP000020492">
    <property type="component" value="Unassembled WGS sequence"/>
</dbReference>
<dbReference type="InterPro" id="IPR014729">
    <property type="entry name" value="Rossmann-like_a/b/a_fold"/>
</dbReference>
<name>A0A016QS44_9DEIO</name>
<evidence type="ECO:0000256" key="3">
    <source>
        <dbReference type="ARBA" id="ARBA00022840"/>
    </source>
</evidence>
<evidence type="ECO:0000256" key="1">
    <source>
        <dbReference type="ARBA" id="ARBA00008791"/>
    </source>
</evidence>
<dbReference type="InterPro" id="IPR006016">
    <property type="entry name" value="UspA"/>
</dbReference>
<comment type="similarity">
    <text evidence="1">Belongs to the universal stress protein A family.</text>
</comment>
<dbReference type="SUPFAM" id="SSF52402">
    <property type="entry name" value="Adenine nucleotide alpha hydrolases-like"/>
    <property type="match status" value="1"/>
</dbReference>
<keyword evidence="3" id="KW-0067">ATP-binding</keyword>
<dbReference type="PANTHER" id="PTHR46268:SF27">
    <property type="entry name" value="UNIVERSAL STRESS PROTEIN RV2623"/>
    <property type="match status" value="1"/>
</dbReference>
<accession>A0A016QS44</accession>
<evidence type="ECO:0000313" key="6">
    <source>
        <dbReference type="Proteomes" id="UP000020492"/>
    </source>
</evidence>
<gene>
    <name evidence="5" type="ORF">DEIPH_ctg020orf0002</name>
</gene>
<dbReference type="RefSeq" id="WP_034355717.1">
    <property type="nucleotide sequence ID" value="NZ_JHAC01000020.1"/>
</dbReference>
<evidence type="ECO:0000259" key="4">
    <source>
        <dbReference type="Pfam" id="PF00582"/>
    </source>
</evidence>
<dbReference type="GO" id="GO:0005524">
    <property type="term" value="F:ATP binding"/>
    <property type="evidence" value="ECO:0007669"/>
    <property type="project" value="UniProtKB-KW"/>
</dbReference>
<dbReference type="eggNOG" id="COG0589">
    <property type="taxonomic scope" value="Bacteria"/>
</dbReference>
<dbReference type="PRINTS" id="PR01438">
    <property type="entry name" value="UNVRSLSTRESS"/>
</dbReference>